<dbReference type="Pfam" id="PF00392">
    <property type="entry name" value="GntR"/>
    <property type="match status" value="1"/>
</dbReference>
<dbReference type="Gene3D" id="1.10.10.10">
    <property type="entry name" value="Winged helix-like DNA-binding domain superfamily/Winged helix DNA-binding domain"/>
    <property type="match status" value="1"/>
</dbReference>
<name>A0A2T2XDZ1_9FIRM</name>
<dbReference type="InterPro" id="IPR036390">
    <property type="entry name" value="WH_DNA-bd_sf"/>
</dbReference>
<gene>
    <name evidence="5" type="ORF">C7B46_13315</name>
</gene>
<dbReference type="InterPro" id="IPR011663">
    <property type="entry name" value="UTRA"/>
</dbReference>
<organism evidence="5 6">
    <name type="scientific">Sulfobacillus benefaciens</name>
    <dbReference type="NCBI Taxonomy" id="453960"/>
    <lineage>
        <taxon>Bacteria</taxon>
        <taxon>Bacillati</taxon>
        <taxon>Bacillota</taxon>
        <taxon>Clostridia</taxon>
        <taxon>Eubacteriales</taxon>
        <taxon>Clostridiales Family XVII. Incertae Sedis</taxon>
        <taxon>Sulfobacillus</taxon>
    </lineage>
</organism>
<dbReference type="InterPro" id="IPR050679">
    <property type="entry name" value="Bact_HTH_transcr_reg"/>
</dbReference>
<dbReference type="InterPro" id="IPR028978">
    <property type="entry name" value="Chorismate_lyase_/UTRA_dom_sf"/>
</dbReference>
<sequence>MKKGLGYGADLEIDNTSTTIIDLSCLDRSDHVKIGGSGLQNNGILLHQQVTHWILRKIEDGTWPPHSQIASEPDLAKELGVSRGTLQKAINTLVEERRLYRIRGKGTYVSAKVLEEPLAQNLLSLSEALEVQGLQVATEVIAQKVVFKSPPWVQISLSLEPEEPSLYLQRIKKVVDGPLAVLDNYVRSEMLPGIHHMDFARRRLFDIIERDYGFQILWGTRIFDVSMASAALAKRLAVAKNTPLLYLEQVSYIAGNVPVECSRVWIRPDRMRLKSIITRDHTR</sequence>
<dbReference type="CDD" id="cd07377">
    <property type="entry name" value="WHTH_GntR"/>
    <property type="match status" value="1"/>
</dbReference>
<dbReference type="SMART" id="SM00866">
    <property type="entry name" value="UTRA"/>
    <property type="match status" value="1"/>
</dbReference>
<dbReference type="InterPro" id="IPR000524">
    <property type="entry name" value="Tscrpt_reg_HTH_GntR"/>
</dbReference>
<keyword evidence="2" id="KW-0238">DNA-binding</keyword>
<evidence type="ECO:0000256" key="1">
    <source>
        <dbReference type="ARBA" id="ARBA00023015"/>
    </source>
</evidence>
<keyword evidence="1" id="KW-0805">Transcription regulation</keyword>
<evidence type="ECO:0000256" key="3">
    <source>
        <dbReference type="ARBA" id="ARBA00023163"/>
    </source>
</evidence>
<reference evidence="5 6" key="1">
    <citation type="journal article" date="2014" name="BMC Genomics">
        <title>Comparison of environmental and isolate Sulfobacillus genomes reveals diverse carbon, sulfur, nitrogen, and hydrogen metabolisms.</title>
        <authorList>
            <person name="Justice N.B."/>
            <person name="Norman A."/>
            <person name="Brown C.T."/>
            <person name="Singh A."/>
            <person name="Thomas B.C."/>
            <person name="Banfield J.F."/>
        </authorList>
    </citation>
    <scope>NUCLEOTIDE SEQUENCE [LARGE SCALE GENOMIC DNA]</scope>
    <source>
        <strain evidence="5">AMDSBA4</strain>
    </source>
</reference>
<feature type="domain" description="HTH gntR-type" evidence="4">
    <location>
        <begin position="44"/>
        <end position="112"/>
    </location>
</feature>
<comment type="caution">
    <text evidence="5">The sequence shown here is derived from an EMBL/GenBank/DDBJ whole genome shotgun (WGS) entry which is preliminary data.</text>
</comment>
<dbReference type="SMART" id="SM00345">
    <property type="entry name" value="HTH_GNTR"/>
    <property type="match status" value="1"/>
</dbReference>
<evidence type="ECO:0000313" key="5">
    <source>
        <dbReference type="EMBL" id="PSR32731.1"/>
    </source>
</evidence>
<accession>A0A2T2XDZ1</accession>
<dbReference type="EMBL" id="PXYW01000033">
    <property type="protein sequence ID" value="PSR32731.1"/>
    <property type="molecule type" value="Genomic_DNA"/>
</dbReference>
<evidence type="ECO:0000259" key="4">
    <source>
        <dbReference type="PROSITE" id="PS50949"/>
    </source>
</evidence>
<dbReference type="GO" id="GO:0003677">
    <property type="term" value="F:DNA binding"/>
    <property type="evidence" value="ECO:0007669"/>
    <property type="project" value="UniProtKB-KW"/>
</dbReference>
<dbReference type="PANTHER" id="PTHR44846">
    <property type="entry name" value="MANNOSYL-D-GLYCERATE TRANSPORT/METABOLISM SYSTEM REPRESSOR MNGR-RELATED"/>
    <property type="match status" value="1"/>
</dbReference>
<dbReference type="Gene3D" id="3.40.1410.10">
    <property type="entry name" value="Chorismate lyase-like"/>
    <property type="match status" value="1"/>
</dbReference>
<dbReference type="AlphaFoldDB" id="A0A2T2XDZ1"/>
<keyword evidence="3" id="KW-0804">Transcription</keyword>
<dbReference type="PROSITE" id="PS50949">
    <property type="entry name" value="HTH_GNTR"/>
    <property type="match status" value="1"/>
</dbReference>
<dbReference type="InterPro" id="IPR036388">
    <property type="entry name" value="WH-like_DNA-bd_sf"/>
</dbReference>
<evidence type="ECO:0000256" key="2">
    <source>
        <dbReference type="ARBA" id="ARBA00023125"/>
    </source>
</evidence>
<dbReference type="SUPFAM" id="SSF46785">
    <property type="entry name" value="Winged helix' DNA-binding domain"/>
    <property type="match status" value="1"/>
</dbReference>
<dbReference type="GO" id="GO:0045892">
    <property type="term" value="P:negative regulation of DNA-templated transcription"/>
    <property type="evidence" value="ECO:0007669"/>
    <property type="project" value="TreeGrafter"/>
</dbReference>
<proteinExistence type="predicted"/>
<dbReference type="Proteomes" id="UP000242972">
    <property type="component" value="Unassembled WGS sequence"/>
</dbReference>
<protein>
    <submittedName>
        <fullName evidence="5">GntR family transcriptional regulator</fullName>
    </submittedName>
</protein>
<dbReference type="PANTHER" id="PTHR44846:SF1">
    <property type="entry name" value="MANNOSYL-D-GLYCERATE TRANSPORT_METABOLISM SYSTEM REPRESSOR MNGR-RELATED"/>
    <property type="match status" value="1"/>
</dbReference>
<dbReference type="GO" id="GO:0003700">
    <property type="term" value="F:DNA-binding transcription factor activity"/>
    <property type="evidence" value="ECO:0007669"/>
    <property type="project" value="InterPro"/>
</dbReference>
<dbReference type="Pfam" id="PF07702">
    <property type="entry name" value="UTRA"/>
    <property type="match status" value="1"/>
</dbReference>
<evidence type="ECO:0000313" key="6">
    <source>
        <dbReference type="Proteomes" id="UP000242972"/>
    </source>
</evidence>
<dbReference type="SUPFAM" id="SSF64288">
    <property type="entry name" value="Chorismate lyase-like"/>
    <property type="match status" value="1"/>
</dbReference>